<organism evidence="4 5">
    <name type="scientific">Zopfia rhizophila CBS 207.26</name>
    <dbReference type="NCBI Taxonomy" id="1314779"/>
    <lineage>
        <taxon>Eukaryota</taxon>
        <taxon>Fungi</taxon>
        <taxon>Dikarya</taxon>
        <taxon>Ascomycota</taxon>
        <taxon>Pezizomycotina</taxon>
        <taxon>Dothideomycetes</taxon>
        <taxon>Dothideomycetes incertae sedis</taxon>
        <taxon>Zopfiaceae</taxon>
        <taxon>Zopfia</taxon>
    </lineage>
</organism>
<gene>
    <name evidence="4" type="ORF">K469DRAFT_589123</name>
</gene>
<evidence type="ECO:0000256" key="2">
    <source>
        <dbReference type="ARBA" id="ARBA00023043"/>
    </source>
</evidence>
<dbReference type="EMBL" id="ML994652">
    <property type="protein sequence ID" value="KAF2181464.1"/>
    <property type="molecule type" value="Genomic_DNA"/>
</dbReference>
<dbReference type="AlphaFoldDB" id="A0A6A6DPF3"/>
<dbReference type="PROSITE" id="PS50297">
    <property type="entry name" value="ANK_REP_REGION"/>
    <property type="match status" value="1"/>
</dbReference>
<dbReference type="Gene3D" id="1.25.40.20">
    <property type="entry name" value="Ankyrin repeat-containing domain"/>
    <property type="match status" value="2"/>
</dbReference>
<dbReference type="SMART" id="SM00248">
    <property type="entry name" value="ANK"/>
    <property type="match status" value="3"/>
</dbReference>
<dbReference type="Pfam" id="PF12796">
    <property type="entry name" value="Ank_2"/>
    <property type="match status" value="1"/>
</dbReference>
<dbReference type="OrthoDB" id="366390at2759"/>
<evidence type="ECO:0000313" key="4">
    <source>
        <dbReference type="EMBL" id="KAF2181464.1"/>
    </source>
</evidence>
<reference evidence="4" key="1">
    <citation type="journal article" date="2020" name="Stud. Mycol.">
        <title>101 Dothideomycetes genomes: a test case for predicting lifestyles and emergence of pathogens.</title>
        <authorList>
            <person name="Haridas S."/>
            <person name="Albert R."/>
            <person name="Binder M."/>
            <person name="Bloem J."/>
            <person name="Labutti K."/>
            <person name="Salamov A."/>
            <person name="Andreopoulos B."/>
            <person name="Baker S."/>
            <person name="Barry K."/>
            <person name="Bills G."/>
            <person name="Bluhm B."/>
            <person name="Cannon C."/>
            <person name="Castanera R."/>
            <person name="Culley D."/>
            <person name="Daum C."/>
            <person name="Ezra D."/>
            <person name="Gonzalez J."/>
            <person name="Henrissat B."/>
            <person name="Kuo A."/>
            <person name="Liang C."/>
            <person name="Lipzen A."/>
            <person name="Lutzoni F."/>
            <person name="Magnuson J."/>
            <person name="Mondo S."/>
            <person name="Nolan M."/>
            <person name="Ohm R."/>
            <person name="Pangilinan J."/>
            <person name="Park H.-J."/>
            <person name="Ramirez L."/>
            <person name="Alfaro M."/>
            <person name="Sun H."/>
            <person name="Tritt A."/>
            <person name="Yoshinaga Y."/>
            <person name="Zwiers L.-H."/>
            <person name="Turgeon B."/>
            <person name="Goodwin S."/>
            <person name="Spatafora J."/>
            <person name="Crous P."/>
            <person name="Grigoriev I."/>
        </authorList>
    </citation>
    <scope>NUCLEOTIDE SEQUENCE</scope>
    <source>
        <strain evidence="4">CBS 207.26</strain>
    </source>
</reference>
<evidence type="ECO:0000256" key="3">
    <source>
        <dbReference type="PROSITE-ProRule" id="PRU00023"/>
    </source>
</evidence>
<dbReference type="PANTHER" id="PTHR24198">
    <property type="entry name" value="ANKYRIN REPEAT AND PROTEIN KINASE DOMAIN-CONTAINING PROTEIN"/>
    <property type="match status" value="1"/>
</dbReference>
<evidence type="ECO:0000256" key="1">
    <source>
        <dbReference type="ARBA" id="ARBA00022737"/>
    </source>
</evidence>
<dbReference type="PROSITE" id="PS50088">
    <property type="entry name" value="ANK_REPEAT"/>
    <property type="match status" value="3"/>
</dbReference>
<dbReference type="Proteomes" id="UP000800200">
    <property type="component" value="Unassembled WGS sequence"/>
</dbReference>
<sequence length="202" mass="21563">HEQVVKLLLDKGADLESKHNGYGQDGNAIQAAAERGHKQVVKLLLDKGADLNATRQRGGEYGNAIQAASYGGHKQVVKLLLDKDADVNAQGGLYGNALCAAIPKCSTAIVRMLLKNGANSEMMDRHGWTASMIASKSDHQELHDAFWSSEHGLQWNGSQCLAPTTLITATENSTITIAMDGKTVVAGPYILVENLSSILTVI</sequence>
<dbReference type="PANTHER" id="PTHR24198:SF165">
    <property type="entry name" value="ANKYRIN REPEAT-CONTAINING PROTEIN-RELATED"/>
    <property type="match status" value="1"/>
</dbReference>
<evidence type="ECO:0000313" key="5">
    <source>
        <dbReference type="Proteomes" id="UP000800200"/>
    </source>
</evidence>
<feature type="repeat" description="ANK" evidence="3">
    <location>
        <begin position="24"/>
        <end position="56"/>
    </location>
</feature>
<keyword evidence="1" id="KW-0677">Repeat</keyword>
<accession>A0A6A6DPF3</accession>
<dbReference type="InterPro" id="IPR036770">
    <property type="entry name" value="Ankyrin_rpt-contain_sf"/>
</dbReference>
<feature type="non-terminal residue" evidence="4">
    <location>
        <position position="1"/>
    </location>
</feature>
<proteinExistence type="predicted"/>
<keyword evidence="5" id="KW-1185">Reference proteome</keyword>
<feature type="repeat" description="ANK" evidence="3">
    <location>
        <begin position="1"/>
        <end position="20"/>
    </location>
</feature>
<feature type="repeat" description="ANK" evidence="3">
    <location>
        <begin position="60"/>
        <end position="92"/>
    </location>
</feature>
<protein>
    <submittedName>
        <fullName evidence="4">Ankyrin</fullName>
    </submittedName>
</protein>
<keyword evidence="2 3" id="KW-0040">ANK repeat</keyword>
<dbReference type="SUPFAM" id="SSF48403">
    <property type="entry name" value="Ankyrin repeat"/>
    <property type="match status" value="1"/>
</dbReference>
<name>A0A6A6DPF3_9PEZI</name>
<dbReference type="InterPro" id="IPR002110">
    <property type="entry name" value="Ankyrin_rpt"/>
</dbReference>